<keyword evidence="2" id="KW-1185">Reference proteome</keyword>
<protein>
    <submittedName>
        <fullName evidence="1">Uncharacterized protein</fullName>
    </submittedName>
</protein>
<dbReference type="EMBL" id="JAHLQI010000001">
    <property type="protein sequence ID" value="MBU5489443.1"/>
    <property type="molecule type" value="Genomic_DNA"/>
</dbReference>
<comment type="caution">
    <text evidence="1">The sequence shown here is derived from an EMBL/GenBank/DDBJ whole genome shotgun (WGS) entry which is preliminary data.</text>
</comment>
<dbReference type="Proteomes" id="UP000783588">
    <property type="component" value="Unassembled WGS sequence"/>
</dbReference>
<proteinExistence type="predicted"/>
<evidence type="ECO:0000313" key="1">
    <source>
        <dbReference type="EMBL" id="MBU5489443.1"/>
    </source>
</evidence>
<sequence>MKTIIISEPNKKLKDFSDEELIEELKRRDIKPTRLEIPVPSGTLVAEIGDTPGYSEIFIELIHKNKAIQDLILVGKPTSNEDDPNDKDIVVHCWSLHEDEYRENTVQKHSASSQAAFLAAGDYFFLPKV</sequence>
<name>A0ABS6EP32_9FIRM</name>
<dbReference type="RefSeq" id="WP_216469037.1">
    <property type="nucleotide sequence ID" value="NZ_JAHLQI010000001.1"/>
</dbReference>
<gene>
    <name evidence="1" type="ORF">KQI75_02170</name>
</gene>
<evidence type="ECO:0000313" key="2">
    <source>
        <dbReference type="Proteomes" id="UP000783588"/>
    </source>
</evidence>
<organism evidence="1 2">
    <name type="scientific">Butyricicoccus intestinisimiae</name>
    <dbReference type="NCBI Taxonomy" id="2841509"/>
    <lineage>
        <taxon>Bacteria</taxon>
        <taxon>Bacillati</taxon>
        <taxon>Bacillota</taxon>
        <taxon>Clostridia</taxon>
        <taxon>Eubacteriales</taxon>
        <taxon>Butyricicoccaceae</taxon>
        <taxon>Butyricicoccus</taxon>
    </lineage>
</organism>
<reference evidence="1 2" key="1">
    <citation type="submission" date="2021-06" db="EMBL/GenBank/DDBJ databases">
        <authorList>
            <person name="Sun Q."/>
            <person name="Li D."/>
        </authorList>
    </citation>
    <scope>NUCLEOTIDE SEQUENCE [LARGE SCALE GENOMIC DNA]</scope>
    <source>
        <strain evidence="1 2">MSJd-7</strain>
    </source>
</reference>
<accession>A0ABS6EP32</accession>